<comment type="function">
    <text evidence="12">Catalyzes the degradation of hydrogen peroxide (H(2)O(2)) generated by peroxisomal oxidases to water and oxygen, thereby protecting cells from the toxic effects of hydrogen peroxide.</text>
</comment>
<feature type="region of interest" description="Disordered" evidence="13">
    <location>
        <begin position="1"/>
        <end position="25"/>
    </location>
</feature>
<feature type="compositionally biased region" description="Polar residues" evidence="13">
    <location>
        <begin position="8"/>
        <end position="25"/>
    </location>
</feature>
<accession>A0A1D3CWX7</accession>
<dbReference type="Pfam" id="PF00199">
    <property type="entry name" value="Catalase"/>
    <property type="match status" value="1"/>
</dbReference>
<dbReference type="PROSITE" id="PS51402">
    <property type="entry name" value="CATALASE_3"/>
    <property type="match status" value="1"/>
</dbReference>
<comment type="cofactor">
    <cofactor evidence="10">
        <name>heme</name>
        <dbReference type="ChEBI" id="CHEBI:30413"/>
    </cofactor>
</comment>
<dbReference type="InterPro" id="IPR024708">
    <property type="entry name" value="Catalase_AS"/>
</dbReference>
<dbReference type="PANTHER" id="PTHR11465:SF9">
    <property type="entry name" value="CATALASE"/>
    <property type="match status" value="1"/>
</dbReference>
<evidence type="ECO:0000256" key="12">
    <source>
        <dbReference type="RuleBase" id="RU004142"/>
    </source>
</evidence>
<feature type="active site" evidence="9">
    <location>
        <position position="129"/>
    </location>
</feature>
<keyword evidence="7 11" id="KW-0376">Hydrogen peroxide</keyword>
<evidence type="ECO:0000256" key="6">
    <source>
        <dbReference type="ARBA" id="ARBA00023004"/>
    </source>
</evidence>
<dbReference type="EMBL" id="JROU02001655">
    <property type="protein sequence ID" value="OEH75704.1"/>
    <property type="molecule type" value="Genomic_DNA"/>
</dbReference>
<dbReference type="EC" id="1.11.1.6" evidence="11"/>
<gene>
    <name evidence="15" type="ORF">cyc_01556</name>
</gene>
<dbReference type="GO" id="GO:0005777">
    <property type="term" value="C:peroxisome"/>
    <property type="evidence" value="ECO:0007669"/>
    <property type="project" value="TreeGrafter"/>
</dbReference>
<dbReference type="GO" id="GO:0042744">
    <property type="term" value="P:hydrogen peroxide catabolic process"/>
    <property type="evidence" value="ECO:0007669"/>
    <property type="project" value="UniProtKB-KW"/>
</dbReference>
<evidence type="ECO:0000313" key="15">
    <source>
        <dbReference type="EMBL" id="OEH75704.1"/>
    </source>
</evidence>
<keyword evidence="5 11" id="KW-0560">Oxidoreductase</keyword>
<feature type="active site" evidence="9">
    <location>
        <position position="56"/>
    </location>
</feature>
<dbReference type="InterPro" id="IPR018028">
    <property type="entry name" value="Catalase"/>
</dbReference>
<evidence type="ECO:0000256" key="10">
    <source>
        <dbReference type="PIRSR" id="PIRSR038928-2"/>
    </source>
</evidence>
<evidence type="ECO:0000256" key="4">
    <source>
        <dbReference type="ARBA" id="ARBA00022723"/>
    </source>
</evidence>
<evidence type="ECO:0000313" key="16">
    <source>
        <dbReference type="Proteomes" id="UP000095192"/>
    </source>
</evidence>
<proteinExistence type="inferred from homology"/>
<organism evidence="15 16">
    <name type="scientific">Cyclospora cayetanensis</name>
    <dbReference type="NCBI Taxonomy" id="88456"/>
    <lineage>
        <taxon>Eukaryota</taxon>
        <taxon>Sar</taxon>
        <taxon>Alveolata</taxon>
        <taxon>Apicomplexa</taxon>
        <taxon>Conoidasida</taxon>
        <taxon>Coccidia</taxon>
        <taxon>Eucoccidiorida</taxon>
        <taxon>Eimeriorina</taxon>
        <taxon>Eimeriidae</taxon>
        <taxon>Cyclospora</taxon>
    </lineage>
</organism>
<keyword evidence="6 10" id="KW-0408">Iron</keyword>
<evidence type="ECO:0000256" key="2">
    <source>
        <dbReference type="ARBA" id="ARBA00022559"/>
    </source>
</evidence>
<reference evidence="15 16" key="1">
    <citation type="journal article" date="2016" name="BMC Genomics">
        <title>Comparative genomics reveals Cyclospora cayetanensis possesses coccidia-like metabolism and invasion components but unique surface antigens.</title>
        <authorList>
            <person name="Liu S."/>
            <person name="Wang L."/>
            <person name="Zheng H."/>
            <person name="Xu Z."/>
            <person name="Roellig D.M."/>
            <person name="Li N."/>
            <person name="Frace M.A."/>
            <person name="Tang K."/>
            <person name="Arrowood M.J."/>
            <person name="Moss D.M."/>
            <person name="Zhang L."/>
            <person name="Feng Y."/>
            <person name="Xiao L."/>
        </authorList>
    </citation>
    <scope>NUCLEOTIDE SEQUENCE [LARGE SCALE GENOMIC DNA]</scope>
    <source>
        <strain evidence="15 16">CHN_HEN01</strain>
    </source>
</reference>
<dbReference type="PANTHER" id="PTHR11465">
    <property type="entry name" value="CATALASE"/>
    <property type="match status" value="1"/>
</dbReference>
<dbReference type="FunFam" id="2.40.180.10:FF:000001">
    <property type="entry name" value="Catalase"/>
    <property type="match status" value="1"/>
</dbReference>
<protein>
    <recommendedName>
        <fullName evidence="11">Catalase</fullName>
        <ecNumber evidence="11">1.11.1.6</ecNumber>
    </recommendedName>
</protein>
<dbReference type="GO" id="GO:0005739">
    <property type="term" value="C:mitochondrion"/>
    <property type="evidence" value="ECO:0007669"/>
    <property type="project" value="TreeGrafter"/>
</dbReference>
<evidence type="ECO:0000259" key="14">
    <source>
        <dbReference type="SMART" id="SM01060"/>
    </source>
</evidence>
<dbReference type="PRINTS" id="PR00067">
    <property type="entry name" value="CATALASE"/>
</dbReference>
<dbReference type="PROSITE" id="PS00437">
    <property type="entry name" value="CATALASE_1"/>
    <property type="match status" value="1"/>
</dbReference>
<dbReference type="InterPro" id="IPR011614">
    <property type="entry name" value="Catalase_core"/>
</dbReference>
<evidence type="ECO:0000256" key="9">
    <source>
        <dbReference type="PIRSR" id="PIRSR038928-1"/>
    </source>
</evidence>
<comment type="similarity">
    <text evidence="1 11">Belongs to the catalase family.</text>
</comment>
<feature type="domain" description="Catalase core" evidence="14">
    <location>
        <begin position="9"/>
        <end position="422"/>
    </location>
</feature>
<sequence length="520" mass="57782">MDGGHPVMTTSTGAPVGDNQNSQTAGPYGPVVITDFHLLDKLAHFDRERIPERVVHAKGAGAHGYFEVTHDITKYCKARLFSSMGKRTPVFVRFSTVGGEKGSADTARDPRGFAIKLYTEDGNWDLVANNTPVFFVRDPLKFPDFIHTQKRHPQTNLPDADMFWDFLSLSPESIHQVTILFSDRGTPDGYRHMNGYSSHSFKTVNAAGEVFYVKFHLKTNQGIKNLTAKRAHQLASTDPDYATRDLFNFIDAGNYPSWTLCVQVMPVKAAESYRYNVLDVTKVWPHHDYPLQPVGRLVLDRNPSNYFQEVEQAAFSPGHLVPGIEASEDKMLQGRLFSYPDTHRHRLGGTLSLHCKANTHNLDASRPESVSEAAAYENAEAHDMCTCILKHTALHIRDGPMCVSGNYGGAPNYEPNSIRGAPKENPQARPSATPLSGVVAHHPQNHPNDDFEQAGALYRKVMCPADRDALISNIAGHLKNARKEIQERQVKLFARADREYGARVAHALGLPDSVCDSARM</sequence>
<keyword evidence="3 10" id="KW-0349">Heme</keyword>
<dbReference type="Proteomes" id="UP000095192">
    <property type="component" value="Unassembled WGS sequence"/>
</dbReference>
<dbReference type="InterPro" id="IPR040333">
    <property type="entry name" value="Catalase_3"/>
</dbReference>
<dbReference type="InterPro" id="IPR010582">
    <property type="entry name" value="Catalase_immune_responsive"/>
</dbReference>
<dbReference type="GO" id="GO:0042542">
    <property type="term" value="P:response to hydrogen peroxide"/>
    <property type="evidence" value="ECO:0007669"/>
    <property type="project" value="TreeGrafter"/>
</dbReference>
<dbReference type="GO" id="GO:0020037">
    <property type="term" value="F:heme binding"/>
    <property type="evidence" value="ECO:0007669"/>
    <property type="project" value="InterPro"/>
</dbReference>
<keyword evidence="16" id="KW-1185">Reference proteome</keyword>
<dbReference type="VEuPathDB" id="ToxoDB:LOC34618547"/>
<dbReference type="PIRSF" id="PIRSF038928">
    <property type="entry name" value="Catalase_clade1-3"/>
    <property type="match status" value="1"/>
</dbReference>
<dbReference type="InParanoid" id="A0A1D3CWX7"/>
<comment type="catalytic activity">
    <reaction evidence="8 11">
        <text>2 H2O2 = O2 + 2 H2O</text>
        <dbReference type="Rhea" id="RHEA:20309"/>
        <dbReference type="ChEBI" id="CHEBI:15377"/>
        <dbReference type="ChEBI" id="CHEBI:15379"/>
        <dbReference type="ChEBI" id="CHEBI:16240"/>
        <dbReference type="EC" id="1.11.1.6"/>
    </reaction>
</comment>
<feature type="binding site" description="axial binding residue" evidence="10">
    <location>
        <position position="339"/>
    </location>
    <ligand>
        <name>heme</name>
        <dbReference type="ChEBI" id="CHEBI:30413"/>
    </ligand>
    <ligandPart>
        <name>Fe</name>
        <dbReference type="ChEBI" id="CHEBI:18248"/>
    </ligandPart>
</feature>
<dbReference type="CDD" id="cd08156">
    <property type="entry name" value="catalase_clade_3"/>
    <property type="match status" value="1"/>
</dbReference>
<keyword evidence="4 10" id="KW-0479">Metal-binding</keyword>
<comment type="caution">
    <text evidence="15">The sequence shown here is derived from an EMBL/GenBank/DDBJ whole genome shotgun (WGS) entry which is preliminary data.</text>
</comment>
<evidence type="ECO:0000256" key="1">
    <source>
        <dbReference type="ARBA" id="ARBA00005329"/>
    </source>
</evidence>
<dbReference type="GO" id="GO:0004096">
    <property type="term" value="F:catalase activity"/>
    <property type="evidence" value="ECO:0007669"/>
    <property type="project" value="UniProtKB-EC"/>
</dbReference>
<dbReference type="Gene3D" id="2.40.180.10">
    <property type="entry name" value="Catalase core domain"/>
    <property type="match status" value="1"/>
</dbReference>
<keyword evidence="2 11" id="KW-0575">Peroxidase</keyword>
<dbReference type="VEuPathDB" id="ToxoDB:cyc_01556"/>
<dbReference type="InterPro" id="IPR024711">
    <property type="entry name" value="Catalase_clade1/3"/>
</dbReference>
<evidence type="ECO:0000256" key="5">
    <source>
        <dbReference type="ARBA" id="ARBA00023002"/>
    </source>
</evidence>
<dbReference type="SUPFAM" id="SSF56634">
    <property type="entry name" value="Heme-dependent catalase-like"/>
    <property type="match status" value="1"/>
</dbReference>
<evidence type="ECO:0000256" key="8">
    <source>
        <dbReference type="ARBA" id="ARBA00049254"/>
    </source>
</evidence>
<dbReference type="Pfam" id="PF06628">
    <property type="entry name" value="Catalase-rel"/>
    <property type="match status" value="1"/>
</dbReference>
<dbReference type="InterPro" id="IPR020835">
    <property type="entry name" value="Catalase_sf"/>
</dbReference>
<dbReference type="SMART" id="SM01060">
    <property type="entry name" value="Catalase"/>
    <property type="match status" value="1"/>
</dbReference>
<name>A0A1D3CWX7_9EIME</name>
<dbReference type="InterPro" id="IPR002226">
    <property type="entry name" value="Catalase_haem_BS"/>
</dbReference>
<dbReference type="PROSITE" id="PS00438">
    <property type="entry name" value="CATALASE_2"/>
    <property type="match status" value="1"/>
</dbReference>
<dbReference type="AlphaFoldDB" id="A0A1D3CWX7"/>
<dbReference type="GO" id="GO:0046872">
    <property type="term" value="F:metal ion binding"/>
    <property type="evidence" value="ECO:0007669"/>
    <property type="project" value="UniProtKB-KW"/>
</dbReference>
<evidence type="ECO:0000256" key="7">
    <source>
        <dbReference type="ARBA" id="ARBA00023324"/>
    </source>
</evidence>
<evidence type="ECO:0000256" key="11">
    <source>
        <dbReference type="RuleBase" id="RU000498"/>
    </source>
</evidence>
<evidence type="ECO:0000256" key="3">
    <source>
        <dbReference type="ARBA" id="ARBA00022617"/>
    </source>
</evidence>
<feature type="region of interest" description="Disordered" evidence="13">
    <location>
        <begin position="417"/>
        <end position="446"/>
    </location>
</feature>
<evidence type="ECO:0000256" key="13">
    <source>
        <dbReference type="SAM" id="MobiDB-lite"/>
    </source>
</evidence>